<reference evidence="1 2" key="1">
    <citation type="journal article" date="2019" name="Microbiol. Resour. Announc.">
        <title>Draft Genome Sequence of the Most Traditional epsilon-Poly-l-Lysine Producer, Streptomyces albulus NBRC14147.</title>
        <authorList>
            <person name="Yamanaka K."/>
            <person name="Hamano Y."/>
        </authorList>
    </citation>
    <scope>NUCLEOTIDE SEQUENCE [LARGE SCALE GENOMIC DNA]</scope>
    <source>
        <strain evidence="1 2">NBRC 14147</strain>
    </source>
</reference>
<dbReference type="EMBL" id="BHXC01000006">
    <property type="protein sequence ID" value="GCB90185.1"/>
    <property type="molecule type" value="Genomic_DNA"/>
</dbReference>
<protein>
    <submittedName>
        <fullName evidence="1">Uncharacterized protein</fullName>
    </submittedName>
</protein>
<comment type="caution">
    <text evidence="1">The sequence shown here is derived from an EMBL/GenBank/DDBJ whole genome shotgun (WGS) entry which is preliminary data.</text>
</comment>
<dbReference type="RefSeq" id="WP_016574793.1">
    <property type="nucleotide sequence ID" value="NZ_BHXC01000006.1"/>
</dbReference>
<accession>A0A401QXS4</accession>
<evidence type="ECO:0000313" key="1">
    <source>
        <dbReference type="EMBL" id="GCB90185.1"/>
    </source>
</evidence>
<dbReference type="Proteomes" id="UP000288351">
    <property type="component" value="Unassembled WGS sequence"/>
</dbReference>
<gene>
    <name evidence="1" type="ORF">SALB_02887</name>
</gene>
<sequence>MTAVTSDAPRWLGRGGRLVSVEPAVAAGDRWALPGTGAPTLRMVLGTPGGAYVVEAVRDGGCAVPAPGEGAAEIADERVDAGRLHGLHDHFAVDIDLCAEERWLGCADLLHGSVPRPRDHALRWVADVLADRVGCRLATLPLDDGGWAVAERRGSRGQVRPYPVPAPSWCGSPPTAADRALLASCLYGWAAAGQPWGKLASMVVLTRATSPV</sequence>
<evidence type="ECO:0000313" key="2">
    <source>
        <dbReference type="Proteomes" id="UP000288351"/>
    </source>
</evidence>
<dbReference type="AlphaFoldDB" id="A0A401QXS4"/>
<organism evidence="1 2">
    <name type="scientific">Streptomyces noursei</name>
    <name type="common">Streptomyces albulus</name>
    <dbReference type="NCBI Taxonomy" id="1971"/>
    <lineage>
        <taxon>Bacteria</taxon>
        <taxon>Bacillati</taxon>
        <taxon>Actinomycetota</taxon>
        <taxon>Actinomycetes</taxon>
        <taxon>Kitasatosporales</taxon>
        <taxon>Streptomycetaceae</taxon>
        <taxon>Streptomyces</taxon>
    </lineage>
</organism>
<proteinExistence type="predicted"/>
<name>A0A401QXS4_STRNR</name>